<keyword evidence="2" id="KW-1185">Reference proteome</keyword>
<dbReference type="AlphaFoldDB" id="M1DMV6"/>
<evidence type="ECO:0000313" key="1">
    <source>
        <dbReference type="EnsemblPlants" id="PGSC0003DMT400091546"/>
    </source>
</evidence>
<accession>M1DMV6</accession>
<proteinExistence type="predicted"/>
<protein>
    <submittedName>
        <fullName evidence="1">Uncharacterized protein</fullName>
    </submittedName>
</protein>
<sequence length="113" mass="12526">MLYQHYEVVEKLLDGMAATSKKAIKKQEREALITQLDDLPNRVTKFGLEKSCGASPTMSAIASKIAVGIFTGDADHVTFGELIKHLAFGRITRQTQFTSPRTQELDGFSKPRV</sequence>
<dbReference type="Proteomes" id="UP000011115">
    <property type="component" value="Unassembled WGS sequence"/>
</dbReference>
<dbReference type="Gramene" id="PGSC0003DMT400091546">
    <property type="protein sequence ID" value="PGSC0003DMT400091546"/>
    <property type="gene ID" value="PGSC0003DMG400041117"/>
</dbReference>
<evidence type="ECO:0000313" key="2">
    <source>
        <dbReference type="Proteomes" id="UP000011115"/>
    </source>
</evidence>
<dbReference type="InParanoid" id="M1DMV6"/>
<reference evidence="2" key="1">
    <citation type="journal article" date="2011" name="Nature">
        <title>Genome sequence and analysis of the tuber crop potato.</title>
        <authorList>
            <consortium name="The Potato Genome Sequencing Consortium"/>
        </authorList>
    </citation>
    <scope>NUCLEOTIDE SEQUENCE [LARGE SCALE GENOMIC DNA]</scope>
    <source>
        <strain evidence="2">cv. DM1-3 516 R44</strain>
    </source>
</reference>
<organism evidence="1 2">
    <name type="scientific">Solanum tuberosum</name>
    <name type="common">Potato</name>
    <dbReference type="NCBI Taxonomy" id="4113"/>
    <lineage>
        <taxon>Eukaryota</taxon>
        <taxon>Viridiplantae</taxon>
        <taxon>Streptophyta</taxon>
        <taxon>Embryophyta</taxon>
        <taxon>Tracheophyta</taxon>
        <taxon>Spermatophyta</taxon>
        <taxon>Magnoliopsida</taxon>
        <taxon>eudicotyledons</taxon>
        <taxon>Gunneridae</taxon>
        <taxon>Pentapetalae</taxon>
        <taxon>asterids</taxon>
        <taxon>lamiids</taxon>
        <taxon>Solanales</taxon>
        <taxon>Solanaceae</taxon>
        <taxon>Solanoideae</taxon>
        <taxon>Solaneae</taxon>
        <taxon>Solanum</taxon>
    </lineage>
</organism>
<dbReference type="EnsemblPlants" id="PGSC0003DMT400091546">
    <property type="protein sequence ID" value="PGSC0003DMT400091546"/>
    <property type="gene ID" value="PGSC0003DMG400041117"/>
</dbReference>
<name>M1DMV6_SOLTU</name>
<dbReference type="PaxDb" id="4113-PGSC0003DMT400091546"/>
<reference evidence="1" key="2">
    <citation type="submission" date="2015-06" db="UniProtKB">
        <authorList>
            <consortium name="EnsemblPlants"/>
        </authorList>
    </citation>
    <scope>IDENTIFICATION</scope>
    <source>
        <strain evidence="1">DM1-3 516 R44</strain>
    </source>
</reference>
<dbReference type="HOGENOM" id="CLU_2137968_0_0_1"/>